<evidence type="ECO:0000313" key="13">
    <source>
        <dbReference type="Proteomes" id="UP001193501"/>
    </source>
</evidence>
<dbReference type="PANTHER" id="PTHR30034">
    <property type="entry name" value="FLAGELLAR MOTOR SWITCH PROTEIN FLIM"/>
    <property type="match status" value="1"/>
</dbReference>
<dbReference type="PANTHER" id="PTHR30034:SF6">
    <property type="entry name" value="YOP PROTEINS TRANSLOCATION PROTEIN Q"/>
    <property type="match status" value="1"/>
</dbReference>
<keyword evidence="6" id="KW-0145">Chemotaxis</keyword>
<organism evidence="12 13">
    <name type="scientific">Stagnihabitans tardus</name>
    <dbReference type="NCBI Taxonomy" id="2699202"/>
    <lineage>
        <taxon>Bacteria</taxon>
        <taxon>Pseudomonadati</taxon>
        <taxon>Pseudomonadota</taxon>
        <taxon>Alphaproteobacteria</taxon>
        <taxon>Rhodobacterales</taxon>
        <taxon>Paracoccaceae</taxon>
        <taxon>Stagnihabitans</taxon>
    </lineage>
</organism>
<dbReference type="SUPFAM" id="SSF101801">
    <property type="entry name" value="Surface presentation of antigens (SPOA)"/>
    <property type="match status" value="1"/>
</dbReference>
<dbReference type="InterPro" id="IPR028976">
    <property type="entry name" value="CheC-like_sf"/>
</dbReference>
<comment type="similarity">
    <text evidence="3">Belongs to the FliM family.</text>
</comment>
<accession>A0AAE4Y7U8</accession>
<evidence type="ECO:0000256" key="9">
    <source>
        <dbReference type="ARBA" id="ARBA00023143"/>
    </source>
</evidence>
<evidence type="ECO:0000256" key="8">
    <source>
        <dbReference type="ARBA" id="ARBA00023136"/>
    </source>
</evidence>
<proteinExistence type="inferred from homology"/>
<dbReference type="Pfam" id="PF01052">
    <property type="entry name" value="FliMN_C"/>
    <property type="match status" value="1"/>
</dbReference>
<dbReference type="InterPro" id="IPR001543">
    <property type="entry name" value="FliN-like_C"/>
</dbReference>
<dbReference type="EMBL" id="JAABNR010000001">
    <property type="protein sequence ID" value="NBZ86153.1"/>
    <property type="molecule type" value="Genomic_DNA"/>
</dbReference>
<keyword evidence="8" id="KW-0472">Membrane</keyword>
<feature type="domain" description="Flagellar motor switch protein FliN-like C-terminal" evidence="11">
    <location>
        <begin position="222"/>
        <end position="291"/>
    </location>
</feature>
<dbReference type="Gene3D" id="2.30.330.10">
    <property type="entry name" value="SpoA-like"/>
    <property type="match status" value="1"/>
</dbReference>
<dbReference type="GO" id="GO:0050918">
    <property type="term" value="P:positive chemotaxis"/>
    <property type="evidence" value="ECO:0007669"/>
    <property type="project" value="TreeGrafter"/>
</dbReference>
<protein>
    <recommendedName>
        <fullName evidence="4">Flagellar motor switch protein FliM</fullName>
    </recommendedName>
</protein>
<dbReference type="GO" id="GO:0071978">
    <property type="term" value="P:bacterial-type flagellum-dependent swarming motility"/>
    <property type="evidence" value="ECO:0007669"/>
    <property type="project" value="TreeGrafter"/>
</dbReference>
<evidence type="ECO:0000256" key="2">
    <source>
        <dbReference type="ARBA" id="ARBA00004202"/>
    </source>
</evidence>
<comment type="function">
    <text evidence="10">FliM is one of three proteins (FliG, FliN, FliM) that forms the rotor-mounted switch complex (C ring), located at the base of the basal body. This complex interacts with the CheY and CheZ chemotaxis proteins, in addition to contacting components of the motor that determine the direction of flagellar rotation.</text>
</comment>
<name>A0AAE4Y7U8_9RHOB</name>
<keyword evidence="13" id="KW-1185">Reference proteome</keyword>
<keyword evidence="9" id="KW-0975">Bacterial flagellum</keyword>
<evidence type="ECO:0000259" key="11">
    <source>
        <dbReference type="Pfam" id="PF01052"/>
    </source>
</evidence>
<evidence type="ECO:0000313" key="12">
    <source>
        <dbReference type="EMBL" id="NBZ86153.1"/>
    </source>
</evidence>
<evidence type="ECO:0000256" key="4">
    <source>
        <dbReference type="ARBA" id="ARBA00021898"/>
    </source>
</evidence>
<comment type="caution">
    <text evidence="12">The sequence shown here is derived from an EMBL/GenBank/DDBJ whole genome shotgun (WGS) entry which is preliminary data.</text>
</comment>
<keyword evidence="7" id="KW-0283">Flagellar rotation</keyword>
<evidence type="ECO:0000256" key="10">
    <source>
        <dbReference type="ARBA" id="ARBA00025044"/>
    </source>
</evidence>
<keyword evidence="12" id="KW-0969">Cilium</keyword>
<dbReference type="GO" id="GO:0005886">
    <property type="term" value="C:plasma membrane"/>
    <property type="evidence" value="ECO:0007669"/>
    <property type="project" value="UniProtKB-SubCell"/>
</dbReference>
<dbReference type="Gene3D" id="3.40.1550.10">
    <property type="entry name" value="CheC-like"/>
    <property type="match status" value="1"/>
</dbReference>
<dbReference type="Proteomes" id="UP001193501">
    <property type="component" value="Unassembled WGS sequence"/>
</dbReference>
<reference evidence="12" key="1">
    <citation type="submission" date="2020-01" db="EMBL/GenBank/DDBJ databases">
        <authorList>
            <person name="Chen W.-M."/>
        </authorList>
    </citation>
    <scope>NUCLEOTIDE SEQUENCE</scope>
    <source>
        <strain evidence="12">CYK-10</strain>
    </source>
</reference>
<keyword evidence="12" id="KW-0966">Cell projection</keyword>
<dbReference type="InterPro" id="IPR036429">
    <property type="entry name" value="SpoA-like_sf"/>
</dbReference>
<comment type="subcellular location">
    <subcellularLocation>
        <location evidence="1">Bacterial flagellum basal body</location>
    </subcellularLocation>
    <subcellularLocation>
        <location evidence="2">Cell membrane</location>
        <topology evidence="2">Peripheral membrane protein</topology>
    </subcellularLocation>
</comment>
<sequence length="392" mass="40444">MAEAGIIRKKLAASRVDRAEGGPGADRAWRVSLARSVQDHLKLSLDVRSLSIERRSLAELAELVPERALIAILEGPQEGLGAIIISQPVLTGFIEAQTIGRLRSQEIVPRKPTRTDAAMVATVVDAALAGLEAQLAEEADLVWAGGFRYASFLDDPRPLVLLLEDAPLKLLRAEVSLGGGVRQGSILLAVPAEGRGRQPASVSDEAPVESHGPAFATLLAEKVLDAQARIDAVLARVTLSLGQIMRLEVGAVLPLGEAALDAIRLEGLDGKHVADGKLGQNRGLRAIRIAEAKGLRTATGESEGQMGGLSLGGMAGPGAGLGAGLEAGLGDLGGGFDMPQPMAADLGSFDFGAGEGGDFPAAGLDQGGDFPAMDFPTMDPDALGEFLPTGTD</sequence>
<dbReference type="RefSeq" id="WP_168772951.1">
    <property type="nucleotide sequence ID" value="NZ_JAABNR010000001.1"/>
</dbReference>
<evidence type="ECO:0000256" key="5">
    <source>
        <dbReference type="ARBA" id="ARBA00022475"/>
    </source>
</evidence>
<evidence type="ECO:0000256" key="7">
    <source>
        <dbReference type="ARBA" id="ARBA00022779"/>
    </source>
</evidence>
<dbReference type="GO" id="GO:0009425">
    <property type="term" value="C:bacterial-type flagellum basal body"/>
    <property type="evidence" value="ECO:0007669"/>
    <property type="project" value="UniProtKB-SubCell"/>
</dbReference>
<evidence type="ECO:0000256" key="1">
    <source>
        <dbReference type="ARBA" id="ARBA00004117"/>
    </source>
</evidence>
<keyword evidence="12" id="KW-0282">Flagellum</keyword>
<dbReference type="AlphaFoldDB" id="A0AAE4Y7U8"/>
<keyword evidence="5" id="KW-1003">Cell membrane</keyword>
<gene>
    <name evidence="12" type="ORF">GV832_01050</name>
</gene>
<evidence type="ECO:0000256" key="6">
    <source>
        <dbReference type="ARBA" id="ARBA00022500"/>
    </source>
</evidence>
<evidence type="ECO:0000256" key="3">
    <source>
        <dbReference type="ARBA" id="ARBA00011049"/>
    </source>
</evidence>